<protein>
    <submittedName>
        <fullName evidence="3">CO/xanthine dehydrogenase FAD-binding subunit</fullName>
    </submittedName>
</protein>
<dbReference type="PROSITE" id="PS51387">
    <property type="entry name" value="FAD_PCMH"/>
    <property type="match status" value="1"/>
</dbReference>
<evidence type="ECO:0000256" key="1">
    <source>
        <dbReference type="SAM" id="MobiDB-lite"/>
    </source>
</evidence>
<comment type="caution">
    <text evidence="3">The sequence shown here is derived from an EMBL/GenBank/DDBJ whole genome shotgun (WGS) entry which is preliminary data.</text>
</comment>
<dbReference type="InterPro" id="IPR051312">
    <property type="entry name" value="Diverse_Substr_Oxidored"/>
</dbReference>
<dbReference type="PANTHER" id="PTHR42659:SF9">
    <property type="entry name" value="XANTHINE DEHYDROGENASE FAD-BINDING SUBUNIT XDHB-RELATED"/>
    <property type="match status" value="1"/>
</dbReference>
<dbReference type="InterPro" id="IPR036318">
    <property type="entry name" value="FAD-bd_PCMH-like_sf"/>
</dbReference>
<organism evidence="3 4">
    <name type="scientific">Promicromonospora sukumoe</name>
    <dbReference type="NCBI Taxonomy" id="88382"/>
    <lineage>
        <taxon>Bacteria</taxon>
        <taxon>Bacillati</taxon>
        <taxon>Actinomycetota</taxon>
        <taxon>Actinomycetes</taxon>
        <taxon>Micrococcales</taxon>
        <taxon>Promicromonosporaceae</taxon>
        <taxon>Promicromonospora</taxon>
    </lineage>
</organism>
<reference evidence="3 4" key="1">
    <citation type="submission" date="2020-07" db="EMBL/GenBank/DDBJ databases">
        <title>Sequencing the genomes of 1000 actinobacteria strains.</title>
        <authorList>
            <person name="Klenk H.-P."/>
        </authorList>
    </citation>
    <scope>NUCLEOTIDE SEQUENCE [LARGE SCALE GENOMIC DNA]</scope>
    <source>
        <strain evidence="3 4">DSM 44121</strain>
    </source>
</reference>
<dbReference type="EMBL" id="JACGWV010000001">
    <property type="protein sequence ID" value="MBA8809490.1"/>
    <property type="molecule type" value="Genomic_DNA"/>
</dbReference>
<dbReference type="InterPro" id="IPR002346">
    <property type="entry name" value="Mopterin_DH_FAD-bd"/>
</dbReference>
<dbReference type="Proteomes" id="UP000540568">
    <property type="component" value="Unassembled WGS sequence"/>
</dbReference>
<evidence type="ECO:0000313" key="3">
    <source>
        <dbReference type="EMBL" id="MBA8809490.1"/>
    </source>
</evidence>
<dbReference type="InterPro" id="IPR016169">
    <property type="entry name" value="FAD-bd_PCMH_sub2"/>
</dbReference>
<evidence type="ECO:0000313" key="4">
    <source>
        <dbReference type="Proteomes" id="UP000540568"/>
    </source>
</evidence>
<dbReference type="Gene3D" id="3.30.465.10">
    <property type="match status" value="1"/>
</dbReference>
<name>A0A7W3PEW9_9MICO</name>
<dbReference type="GO" id="GO:0016491">
    <property type="term" value="F:oxidoreductase activity"/>
    <property type="evidence" value="ECO:0007669"/>
    <property type="project" value="InterPro"/>
</dbReference>
<proteinExistence type="predicted"/>
<evidence type="ECO:0000259" key="2">
    <source>
        <dbReference type="PROSITE" id="PS51387"/>
    </source>
</evidence>
<gene>
    <name evidence="3" type="ORF">FHX71_003432</name>
</gene>
<dbReference type="RefSeq" id="WP_182618348.1">
    <property type="nucleotide sequence ID" value="NZ_BAAATF010000011.1"/>
</dbReference>
<dbReference type="GO" id="GO:0071949">
    <property type="term" value="F:FAD binding"/>
    <property type="evidence" value="ECO:0007669"/>
    <property type="project" value="InterPro"/>
</dbReference>
<feature type="region of interest" description="Disordered" evidence="1">
    <location>
        <begin position="231"/>
        <end position="253"/>
    </location>
</feature>
<dbReference type="SUPFAM" id="SSF56176">
    <property type="entry name" value="FAD-binding/transporter-associated domain-like"/>
    <property type="match status" value="1"/>
</dbReference>
<dbReference type="PANTHER" id="PTHR42659">
    <property type="entry name" value="XANTHINE DEHYDROGENASE SUBUNIT C-RELATED"/>
    <property type="match status" value="1"/>
</dbReference>
<keyword evidence="4" id="KW-1185">Reference proteome</keyword>
<dbReference type="InterPro" id="IPR016166">
    <property type="entry name" value="FAD-bd_PCMH"/>
</dbReference>
<feature type="domain" description="FAD-binding PCMH-type" evidence="2">
    <location>
        <begin position="1"/>
        <end position="210"/>
    </location>
</feature>
<accession>A0A7W3PEW9</accession>
<dbReference type="Pfam" id="PF00941">
    <property type="entry name" value="FAD_binding_5"/>
    <property type="match status" value="1"/>
</dbReference>
<sequence>MDLDIDTVRIARTRADCVLRPGEAFLGGGTSLYSEPVPAGVTGLVDLTGLGWEPWSMDGSGLRVSGTCTLAELEAGPGALGGAGAVGGAGSFGGPGSLAGRGSLGGPAGAAGPYRALGIVGECVSALSLSAKVARVATVGGNLALGLPAGSMIGLFAALDARAVVWTPNGGSAAAGSREVAVADLITGAGVAALAPGEVLREVRVPGPVLGQRTVFRRASLTPTGRTAAMVTGRALPGGGGSGRSGDGGRGDGPGRVLLVLSGSVPRPVLAELAPGEHDRLDRLIDAIDAASAADTADVAGANGVAETAGGAGDVGWYEDTHGSVAWRAAMTRRLAHEALEELGGAA</sequence>
<feature type="compositionally biased region" description="Gly residues" evidence="1">
    <location>
        <begin position="236"/>
        <end position="253"/>
    </location>
</feature>
<dbReference type="AlphaFoldDB" id="A0A7W3PEW9"/>